<dbReference type="Proteomes" id="UP000027734">
    <property type="component" value="Unassembled WGS sequence"/>
</dbReference>
<dbReference type="InterPro" id="IPR014917">
    <property type="entry name" value="DUF1800"/>
</dbReference>
<dbReference type="RefSeq" id="WP_025060474.1">
    <property type="nucleotide sequence ID" value="NZ_JAMC01000003.1"/>
</dbReference>
<sequence>MPFDPQLAEIRFGCGLSPNIAPPRSVSDMLQSLAAEDDIARRFPIETFETFQERIAAGQVLQKIRKKNRGSPEALTAKKGRRVLNKEARIAQIGWLGQHINRWVWTNAPLRERLTLFWADHFTATGKAGQIRRATSPYIESAIRPNINGTFEDLLIAAVLHPLMIHFLDQHRSIGANSVRASRGGKLVGLNENLAREVLELHTLGAGGPYTQTDVTQLAELLTGVTYGPTMALKFRKDQAEPGAETVLGTTYGGGAGHIRDVTAVLRDLAKHPATARHIAWKMAVHFTSDTPDPALITALEQRFLETNGDLAEVNKALLTHPAAWALPRNNVKPPFHFVGSAARALAVPPKAITDLTEKRARHLFVNPMSRMGHIWEKPDGPDGLPEEDSLWIAPQGIAARLQWAITIPQLLLDPLPDPRDFVTTALGNYASPAVTFAAKAAETRSDGVGLILASPAFQRT</sequence>
<name>A0A073IH05_9RHOB</name>
<dbReference type="EMBL" id="JAMC01000003">
    <property type="protein sequence ID" value="KEJ89603.1"/>
    <property type="molecule type" value="Genomic_DNA"/>
</dbReference>
<evidence type="ECO:0008006" key="3">
    <source>
        <dbReference type="Google" id="ProtNLM"/>
    </source>
</evidence>
<accession>A0A073IH05</accession>
<comment type="caution">
    <text evidence="1">The sequence shown here is derived from an EMBL/GenBank/DDBJ whole genome shotgun (WGS) entry which is preliminary data.</text>
</comment>
<dbReference type="AlphaFoldDB" id="A0A073IH05"/>
<dbReference type="eggNOG" id="COG5267">
    <property type="taxonomic scope" value="Bacteria"/>
</dbReference>
<protein>
    <recommendedName>
        <fullName evidence="3">DUF1800 domain-containing protein</fullName>
    </recommendedName>
</protein>
<dbReference type="OrthoDB" id="9772295at2"/>
<gene>
    <name evidence="1" type="ORF">DSW25_11465</name>
</gene>
<evidence type="ECO:0000313" key="1">
    <source>
        <dbReference type="EMBL" id="KEJ89603.1"/>
    </source>
</evidence>
<keyword evidence="2" id="KW-1185">Reference proteome</keyword>
<evidence type="ECO:0000313" key="2">
    <source>
        <dbReference type="Proteomes" id="UP000027734"/>
    </source>
</evidence>
<organism evidence="1 2">
    <name type="scientific">Sulfitobacter donghicola DSW-25 = KCTC 12864 = JCM 14565</name>
    <dbReference type="NCBI Taxonomy" id="1300350"/>
    <lineage>
        <taxon>Bacteria</taxon>
        <taxon>Pseudomonadati</taxon>
        <taxon>Pseudomonadota</taxon>
        <taxon>Alphaproteobacteria</taxon>
        <taxon>Rhodobacterales</taxon>
        <taxon>Roseobacteraceae</taxon>
        <taxon>Sulfitobacter</taxon>
    </lineage>
</organism>
<dbReference type="STRING" id="1300350.Z948_3182"/>
<reference evidence="1 2" key="1">
    <citation type="submission" date="2014-01" db="EMBL/GenBank/DDBJ databases">
        <title>Sulfitobacter donghicola JCM 14565 Genome Sequencing.</title>
        <authorList>
            <person name="Lai Q."/>
            <person name="Hong Z."/>
        </authorList>
    </citation>
    <scope>NUCLEOTIDE SEQUENCE [LARGE SCALE GENOMIC DNA]</scope>
    <source>
        <strain evidence="1 2">JCM 14565</strain>
    </source>
</reference>
<dbReference type="Pfam" id="PF08811">
    <property type="entry name" value="DUF1800"/>
    <property type="match status" value="1"/>
</dbReference>
<proteinExistence type="predicted"/>